<gene>
    <name evidence="2" type="ORF">N0F65_011195</name>
</gene>
<feature type="non-terminal residue" evidence="2">
    <location>
        <position position="206"/>
    </location>
</feature>
<reference evidence="2" key="1">
    <citation type="submission" date="2022-11" db="EMBL/GenBank/DDBJ databases">
        <authorList>
            <person name="Morgan W.R."/>
            <person name="Tartar A."/>
        </authorList>
    </citation>
    <scope>NUCLEOTIDE SEQUENCE</scope>
    <source>
        <strain evidence="2">ARSEF 373</strain>
    </source>
</reference>
<keyword evidence="3" id="KW-1185">Reference proteome</keyword>
<dbReference type="Proteomes" id="UP001146120">
    <property type="component" value="Unassembled WGS sequence"/>
</dbReference>
<comment type="caution">
    <text evidence="2">The sequence shown here is derived from an EMBL/GenBank/DDBJ whole genome shotgun (WGS) entry which is preliminary data.</text>
</comment>
<dbReference type="AlphaFoldDB" id="A0AAV2Z429"/>
<evidence type="ECO:0000313" key="3">
    <source>
        <dbReference type="Proteomes" id="UP001146120"/>
    </source>
</evidence>
<evidence type="ECO:0000313" key="2">
    <source>
        <dbReference type="EMBL" id="DBA02128.1"/>
    </source>
</evidence>
<sequence>MRYFKDMDELDVVLVAADDADAPTVSSPLTNGCALDDVIDLLDDEPLELASSTVSTPSSSSGSDRSLPRRRQKDELRHLRQQVQDLEAQLELLRAPQTDSSARVNEPRSETSDAVVVAMWERMAANQRDARVAAEVENVKLKQLLQTHLKIARKLEPVIRKRQSYDLLEASLMINCKRSRVESHDGSTLSEIYEKLSNAVDQRFHA</sequence>
<protein>
    <submittedName>
        <fullName evidence="2">Uncharacterized protein</fullName>
    </submittedName>
</protein>
<accession>A0AAV2Z429</accession>
<organism evidence="2 3">
    <name type="scientific">Lagenidium giganteum</name>
    <dbReference type="NCBI Taxonomy" id="4803"/>
    <lineage>
        <taxon>Eukaryota</taxon>
        <taxon>Sar</taxon>
        <taxon>Stramenopiles</taxon>
        <taxon>Oomycota</taxon>
        <taxon>Peronosporomycetes</taxon>
        <taxon>Pythiales</taxon>
        <taxon>Pythiaceae</taxon>
    </lineage>
</organism>
<proteinExistence type="predicted"/>
<feature type="region of interest" description="Disordered" evidence="1">
    <location>
        <begin position="49"/>
        <end position="72"/>
    </location>
</feature>
<reference evidence="2" key="2">
    <citation type="journal article" date="2023" name="Microbiol Resour">
        <title>Decontamination and Annotation of the Draft Genome Sequence of the Oomycete Lagenidium giganteum ARSEF 373.</title>
        <authorList>
            <person name="Morgan W.R."/>
            <person name="Tartar A."/>
        </authorList>
    </citation>
    <scope>NUCLEOTIDE SEQUENCE</scope>
    <source>
        <strain evidence="2">ARSEF 373</strain>
    </source>
</reference>
<feature type="compositionally biased region" description="Low complexity" evidence="1">
    <location>
        <begin position="51"/>
        <end position="65"/>
    </location>
</feature>
<dbReference type="EMBL" id="DAKRPA010000036">
    <property type="protein sequence ID" value="DBA02128.1"/>
    <property type="molecule type" value="Genomic_DNA"/>
</dbReference>
<name>A0AAV2Z429_9STRA</name>
<evidence type="ECO:0000256" key="1">
    <source>
        <dbReference type="SAM" id="MobiDB-lite"/>
    </source>
</evidence>